<keyword evidence="1" id="KW-0547">Nucleotide-binding</keyword>
<dbReference type="Proteomes" id="UP000273643">
    <property type="component" value="Unassembled WGS sequence"/>
</dbReference>
<reference evidence="5 6" key="1">
    <citation type="submission" date="2018-11" db="EMBL/GenBank/DDBJ databases">
        <title>Genomic Encyclopedia of Type Strains, Phase IV (KMG-IV): sequencing the most valuable type-strain genomes for metagenomic binning, comparative biology and taxonomic classification.</title>
        <authorList>
            <person name="Goeker M."/>
        </authorList>
    </citation>
    <scope>NUCLEOTIDE SEQUENCE [LARGE SCALE GENOMIC DNA]</scope>
    <source>
        <strain evidence="5 6">DSM 16974</strain>
    </source>
</reference>
<dbReference type="PANTHER" id="PTHR43309:SF4">
    <property type="entry name" value="CARBOXYLTRANSFERASE DOMAIN-CONTAINING PROTEIN"/>
    <property type="match status" value="1"/>
</dbReference>
<evidence type="ECO:0000256" key="2">
    <source>
        <dbReference type="ARBA" id="ARBA00022801"/>
    </source>
</evidence>
<comment type="caution">
    <text evidence="5">The sequence shown here is derived from an EMBL/GenBank/DDBJ whole genome shotgun (WGS) entry which is preliminary data.</text>
</comment>
<dbReference type="GO" id="GO:0016787">
    <property type="term" value="F:hydrolase activity"/>
    <property type="evidence" value="ECO:0007669"/>
    <property type="project" value="UniProtKB-KW"/>
</dbReference>
<dbReference type="InterPro" id="IPR029000">
    <property type="entry name" value="Cyclophilin-like_dom_sf"/>
</dbReference>
<dbReference type="InterPro" id="IPR003778">
    <property type="entry name" value="CT_A_B"/>
</dbReference>
<feature type="domain" description="Carboxyltransferase" evidence="4">
    <location>
        <begin position="30"/>
        <end position="309"/>
    </location>
</feature>
<organism evidence="5 6">
    <name type="scientific">Marinimicrobium koreense</name>
    <dbReference type="NCBI Taxonomy" id="306545"/>
    <lineage>
        <taxon>Bacteria</taxon>
        <taxon>Pseudomonadati</taxon>
        <taxon>Pseudomonadota</taxon>
        <taxon>Gammaproteobacteria</taxon>
        <taxon>Cellvibrionales</taxon>
        <taxon>Cellvibrionaceae</taxon>
        <taxon>Marinimicrobium</taxon>
    </lineage>
</organism>
<accession>A0A3N1P2D9</accession>
<evidence type="ECO:0000313" key="6">
    <source>
        <dbReference type="Proteomes" id="UP000273643"/>
    </source>
</evidence>
<dbReference type="EMBL" id="RJUK01000001">
    <property type="protein sequence ID" value="ROQ21397.1"/>
    <property type="molecule type" value="Genomic_DNA"/>
</dbReference>
<gene>
    <name evidence="5" type="ORF">EDC38_2021</name>
</gene>
<proteinExistence type="predicted"/>
<dbReference type="RefSeq" id="WP_123638404.1">
    <property type="nucleotide sequence ID" value="NZ_RJUK01000001.1"/>
</dbReference>
<evidence type="ECO:0000313" key="5">
    <source>
        <dbReference type="EMBL" id="ROQ21397.1"/>
    </source>
</evidence>
<evidence type="ECO:0000256" key="1">
    <source>
        <dbReference type="ARBA" id="ARBA00022741"/>
    </source>
</evidence>
<dbReference type="Gene3D" id="2.40.100.10">
    <property type="entry name" value="Cyclophilin-like"/>
    <property type="match status" value="1"/>
</dbReference>
<dbReference type="PANTHER" id="PTHR43309">
    <property type="entry name" value="5-OXOPROLINASE SUBUNIT C"/>
    <property type="match status" value="1"/>
</dbReference>
<keyword evidence="3" id="KW-0067">ATP-binding</keyword>
<dbReference type="Pfam" id="PF02626">
    <property type="entry name" value="CT_A_B"/>
    <property type="match status" value="1"/>
</dbReference>
<name>A0A3N1P2D9_9GAMM</name>
<dbReference type="SMART" id="SM00797">
    <property type="entry name" value="AHS2"/>
    <property type="match status" value="1"/>
</dbReference>
<sequence>MTDRPTFGLTVIKPGMLTLLQDLGRFGYQHLGLTPGGAADEQAFLWANKLLDNSPNSAALEITLGGLELRVEKAIRIALTGADLQASCNGVALANWQTHNVKAGDRLQFGFPRSGVRAYLAVAGGFVVAHAFGSVATVVREQMGGLDGRGRPLQEGDRLPCAVSEPGMLRRVPPRFIPDYAEPLTVRVMEGQQRALFDDAQMNRFYASEYRVSTQSDRMGVRLDGPGLHPTEGGIVSEGIPFGAIQVPPSGQPIILLKDRQTIGGYPKLGTVHPLDAFALAQRQPGQLIRFTSGSTNEVNDYREFLRFMHEP</sequence>
<evidence type="ECO:0000256" key="3">
    <source>
        <dbReference type="ARBA" id="ARBA00022840"/>
    </source>
</evidence>
<protein>
    <submittedName>
        <fullName evidence="5">Biotin-dependent carboxylase-like uncharacterized protein</fullName>
    </submittedName>
</protein>
<dbReference type="OrthoDB" id="9768696at2"/>
<keyword evidence="2" id="KW-0378">Hydrolase</keyword>
<dbReference type="NCBIfam" id="TIGR00724">
    <property type="entry name" value="urea_amlyse_rel"/>
    <property type="match status" value="1"/>
</dbReference>
<dbReference type="SUPFAM" id="SSF50891">
    <property type="entry name" value="Cyclophilin-like"/>
    <property type="match status" value="1"/>
</dbReference>
<dbReference type="GO" id="GO:0005524">
    <property type="term" value="F:ATP binding"/>
    <property type="evidence" value="ECO:0007669"/>
    <property type="project" value="UniProtKB-KW"/>
</dbReference>
<dbReference type="AlphaFoldDB" id="A0A3N1P2D9"/>
<evidence type="ECO:0000259" key="4">
    <source>
        <dbReference type="SMART" id="SM00797"/>
    </source>
</evidence>
<keyword evidence="6" id="KW-1185">Reference proteome</keyword>
<dbReference type="InterPro" id="IPR052708">
    <property type="entry name" value="PxpC"/>
</dbReference>